<reference evidence="2" key="1">
    <citation type="journal article" date="2022" name="Nat. Commun.">
        <title>Chromosome evolution and the genetic basis of agronomically important traits in greater yam.</title>
        <authorList>
            <person name="Bredeson J.V."/>
            <person name="Lyons J.B."/>
            <person name="Oniyinde I.O."/>
            <person name="Okereke N.R."/>
            <person name="Kolade O."/>
            <person name="Nnabue I."/>
            <person name="Nwadili C.O."/>
            <person name="Hribova E."/>
            <person name="Parker M."/>
            <person name="Nwogha J."/>
            <person name="Shu S."/>
            <person name="Carlson J."/>
            <person name="Kariba R."/>
            <person name="Muthemba S."/>
            <person name="Knop K."/>
            <person name="Barton G.J."/>
            <person name="Sherwood A.V."/>
            <person name="Lopez-Montes A."/>
            <person name="Asiedu R."/>
            <person name="Jamnadass R."/>
            <person name="Muchugi A."/>
            <person name="Goodstein D."/>
            <person name="Egesi C.N."/>
            <person name="Featherston J."/>
            <person name="Asfaw A."/>
            <person name="Simpson G.G."/>
            <person name="Dolezel J."/>
            <person name="Hendre P.S."/>
            <person name="Van Deynze A."/>
            <person name="Kumar P.L."/>
            <person name="Obidiegwu J.E."/>
            <person name="Bhattacharjee R."/>
            <person name="Rokhsar D.S."/>
        </authorList>
    </citation>
    <scope>NUCLEOTIDE SEQUENCE [LARGE SCALE GENOMIC DNA]</scope>
    <source>
        <strain evidence="2">cv. TDa95/00328</strain>
    </source>
</reference>
<keyword evidence="2" id="KW-1185">Reference proteome</keyword>
<protein>
    <submittedName>
        <fullName evidence="1">Uncharacterized protein</fullName>
    </submittedName>
</protein>
<proteinExistence type="predicted"/>
<dbReference type="Proteomes" id="UP000827976">
    <property type="component" value="Chromosome 3"/>
</dbReference>
<comment type="caution">
    <text evidence="1">The sequence shown here is derived from an EMBL/GenBank/DDBJ whole genome shotgun (WGS) entry which is preliminary data.</text>
</comment>
<organism evidence="1 2">
    <name type="scientific">Dioscorea alata</name>
    <name type="common">Purple yam</name>
    <dbReference type="NCBI Taxonomy" id="55571"/>
    <lineage>
        <taxon>Eukaryota</taxon>
        <taxon>Viridiplantae</taxon>
        <taxon>Streptophyta</taxon>
        <taxon>Embryophyta</taxon>
        <taxon>Tracheophyta</taxon>
        <taxon>Spermatophyta</taxon>
        <taxon>Magnoliopsida</taxon>
        <taxon>Liliopsida</taxon>
        <taxon>Dioscoreales</taxon>
        <taxon>Dioscoreaceae</taxon>
        <taxon>Dioscorea</taxon>
    </lineage>
</organism>
<sequence length="599" mass="65626">MDLVDGVADQKTETLGENVNFDPDKVGNDGELGQGSVDVSKDGNFDMIGLAPVGIGSMEDGFENESPSRLVGSPEGEVSDVAASKTSSAKKGYGLKKWRRIRRDMNKEGSASVDSGVILKRRLSLAEPPKSRDDNKLKNDSGGEAETEAEESVASLESRNAVVTGMVPHEIAAGALGPELELLVTSTGFSVGAESDNSDEWSGKLSVSNAPRLRHETGFGRERSSRVRSGVRGSGHALQQRVQRGRSGGIEISKKISSDQIRFEKENSFSSVESDLRNSSVVFGRRGSLFSNGKHSEKPLSFGGEHSDEGQASEEVKENGRNEDLDSDQAEESVKNCASSPLQSDVDPLAESITLLQVTHEALENEIQKLAEIKDAAPTMDGDSYDQFDESEGSSTTTLEAHLIELSETIEHLEQKLEEASASAKAKEMKVLELEAILSNTNPTKKEAGSSDVQFLQGEYATVELELESSLKNKIEAEIEYLIITRTTQNWKVLFEDQIALFEEQKSMLKDQLQDQLQDQSQMIHKLKDNENMVTTLKERIEKLEVSCSELLKTEEVLKLQNKAFRYSICFFVQLVMCCIALALFIVHLLPPPDGFVPT</sequence>
<accession>A0ACB7WLV1</accession>
<name>A0ACB7WLV1_DIOAL</name>
<dbReference type="EMBL" id="CM037013">
    <property type="protein sequence ID" value="KAH7689190.1"/>
    <property type="molecule type" value="Genomic_DNA"/>
</dbReference>
<gene>
    <name evidence="1" type="ORF">IHE45_03G080800</name>
</gene>
<evidence type="ECO:0000313" key="1">
    <source>
        <dbReference type="EMBL" id="KAH7689190.1"/>
    </source>
</evidence>
<evidence type="ECO:0000313" key="2">
    <source>
        <dbReference type="Proteomes" id="UP000827976"/>
    </source>
</evidence>